<protein>
    <recommendedName>
        <fullName evidence="13">FAD-binding FR-type domain-containing protein</fullName>
    </recommendedName>
</protein>
<evidence type="ECO:0000256" key="10">
    <source>
        <dbReference type="ARBA" id="ARBA00023180"/>
    </source>
</evidence>
<dbReference type="CDD" id="cd06186">
    <property type="entry name" value="NOX_Duox_like_FAD_NADP"/>
    <property type="match status" value="1"/>
</dbReference>
<dbReference type="PANTHER" id="PTHR11972">
    <property type="entry name" value="NADPH OXIDASE"/>
    <property type="match status" value="1"/>
</dbReference>
<evidence type="ECO:0000256" key="12">
    <source>
        <dbReference type="SAM" id="Phobius"/>
    </source>
</evidence>
<evidence type="ECO:0000256" key="7">
    <source>
        <dbReference type="ARBA" id="ARBA00023002"/>
    </source>
</evidence>
<keyword evidence="8" id="KW-0408">Iron</keyword>
<dbReference type="InterPro" id="IPR017927">
    <property type="entry name" value="FAD-bd_FR_type"/>
</dbReference>
<evidence type="ECO:0000313" key="14">
    <source>
        <dbReference type="EnsemblMetazoa" id="XP_038076919.1"/>
    </source>
</evidence>
<dbReference type="GO" id="GO:0043020">
    <property type="term" value="C:NADPH oxidase complex"/>
    <property type="evidence" value="ECO:0007669"/>
    <property type="project" value="TreeGrafter"/>
</dbReference>
<dbReference type="FunFam" id="3.40.50.80:FF:000004">
    <property type="entry name" value="NADPH oxidase isoform 2"/>
    <property type="match status" value="1"/>
</dbReference>
<feature type="domain" description="FAD-binding FR-type" evidence="13">
    <location>
        <begin position="305"/>
        <end position="412"/>
    </location>
</feature>
<dbReference type="Pfam" id="PF01794">
    <property type="entry name" value="Ferric_reduct"/>
    <property type="match status" value="1"/>
</dbReference>
<proteinExistence type="predicted"/>
<keyword evidence="9 12" id="KW-0472">Membrane</keyword>
<reference evidence="14" key="1">
    <citation type="submission" date="2022-11" db="UniProtKB">
        <authorList>
            <consortium name="EnsemblMetazoa"/>
        </authorList>
    </citation>
    <scope>IDENTIFICATION</scope>
</reference>
<evidence type="ECO:0000256" key="11">
    <source>
        <dbReference type="ARBA" id="ARBA00049908"/>
    </source>
</evidence>
<evidence type="ECO:0000256" key="3">
    <source>
        <dbReference type="ARBA" id="ARBA00022617"/>
    </source>
</evidence>
<dbReference type="SFLD" id="SFLDG01168">
    <property type="entry name" value="Ferric_reductase_subgroup_(FRE"/>
    <property type="match status" value="1"/>
</dbReference>
<keyword evidence="15" id="KW-1185">Reference proteome</keyword>
<dbReference type="InterPro" id="IPR017938">
    <property type="entry name" value="Riboflavin_synthase-like_b-brl"/>
</dbReference>
<dbReference type="InterPro" id="IPR000778">
    <property type="entry name" value="Cyt_b245_heavy_chain"/>
</dbReference>
<dbReference type="InterPro" id="IPR013112">
    <property type="entry name" value="FAD-bd_8"/>
</dbReference>
<dbReference type="InterPro" id="IPR050369">
    <property type="entry name" value="RBOH/FRE"/>
</dbReference>
<keyword evidence="7" id="KW-0560">Oxidoreductase</keyword>
<dbReference type="SUPFAM" id="SSF63380">
    <property type="entry name" value="Riboflavin synthase domain-like"/>
    <property type="match status" value="1"/>
</dbReference>
<dbReference type="OrthoDB" id="167398at2759"/>
<feature type="transmembrane region" description="Helical" evidence="12">
    <location>
        <begin position="12"/>
        <end position="33"/>
    </location>
</feature>
<feature type="transmembrane region" description="Helical" evidence="12">
    <location>
        <begin position="220"/>
        <end position="243"/>
    </location>
</feature>
<dbReference type="SUPFAM" id="SSF52343">
    <property type="entry name" value="Ferredoxin reductase-like, C-terminal NADP-linked domain"/>
    <property type="match status" value="1"/>
</dbReference>
<organism evidence="14 15">
    <name type="scientific">Patiria miniata</name>
    <name type="common">Bat star</name>
    <name type="synonym">Asterina miniata</name>
    <dbReference type="NCBI Taxonomy" id="46514"/>
    <lineage>
        <taxon>Eukaryota</taxon>
        <taxon>Metazoa</taxon>
        <taxon>Echinodermata</taxon>
        <taxon>Eleutherozoa</taxon>
        <taxon>Asterozoa</taxon>
        <taxon>Asteroidea</taxon>
        <taxon>Valvatacea</taxon>
        <taxon>Valvatida</taxon>
        <taxon>Asterinidae</taxon>
        <taxon>Patiria</taxon>
    </lineage>
</organism>
<evidence type="ECO:0000256" key="2">
    <source>
        <dbReference type="ARBA" id="ARBA00022475"/>
    </source>
</evidence>
<dbReference type="GO" id="GO:0042554">
    <property type="term" value="P:superoxide anion generation"/>
    <property type="evidence" value="ECO:0007669"/>
    <property type="project" value="TreeGrafter"/>
</dbReference>
<dbReference type="EnsemblMetazoa" id="XM_038220991.1">
    <property type="protein sequence ID" value="XP_038076919.1"/>
    <property type="gene ID" value="LOC119744829"/>
</dbReference>
<name>A0A914BLD9_PATMI</name>
<keyword evidence="6 12" id="KW-1133">Transmembrane helix</keyword>
<keyword evidence="10" id="KW-0325">Glycoprotein</keyword>
<feature type="transmembrane region" description="Helical" evidence="12">
    <location>
        <begin position="39"/>
        <end position="60"/>
    </location>
</feature>
<dbReference type="PRINTS" id="PR00466">
    <property type="entry name" value="GP91PHOX"/>
</dbReference>
<dbReference type="OMA" id="DENQAIH"/>
<dbReference type="RefSeq" id="XP_038076919.1">
    <property type="nucleotide sequence ID" value="XM_038220991.1"/>
</dbReference>
<dbReference type="FunFam" id="2.40.30.10:FF:000030">
    <property type="entry name" value="cytochrome b-245 heavy chain"/>
    <property type="match status" value="1"/>
</dbReference>
<dbReference type="GO" id="GO:0016175">
    <property type="term" value="F:superoxide-generating NAD(P)H oxidase activity"/>
    <property type="evidence" value="ECO:0007669"/>
    <property type="project" value="TreeGrafter"/>
</dbReference>
<dbReference type="Pfam" id="PF08022">
    <property type="entry name" value="FAD_binding_8"/>
    <property type="match status" value="1"/>
</dbReference>
<evidence type="ECO:0000256" key="9">
    <source>
        <dbReference type="ARBA" id="ARBA00023136"/>
    </source>
</evidence>
<dbReference type="SFLD" id="SFLDS00052">
    <property type="entry name" value="Ferric_Reductase_Domain"/>
    <property type="match status" value="1"/>
</dbReference>
<dbReference type="InterPro" id="IPR013130">
    <property type="entry name" value="Fe3_Rdtase_TM_dom"/>
</dbReference>
<dbReference type="Pfam" id="PF08030">
    <property type="entry name" value="NAD_binding_6"/>
    <property type="match status" value="1"/>
</dbReference>
<feature type="transmembrane region" description="Helical" evidence="12">
    <location>
        <begin position="185"/>
        <end position="208"/>
    </location>
</feature>
<dbReference type="GeneID" id="119744829"/>
<dbReference type="SFLD" id="SFLDG01169">
    <property type="entry name" value="NADPH_oxidase_subgroup_(NOX)"/>
    <property type="match status" value="1"/>
</dbReference>
<sequence>MGDRLINEGLKTIFVLLWLGANVGYWIQVFWTYEFGPQYFYIRLIIGPGVSIAKACGACLNLNSMLILLPVCRNLISFLRGSCETNQLCRRSVRRQLDKNITFHKTLAYMICLLNIVHCIAHFFNFRNLYDHFNSCETYFPVGSPYTGISCQLRDLPNKEGGTWINPVLYRNNALPFGFPLIEQGIIQIAGWSGVVLTLVFIIMFSSATEFIRRSYFETFWVTHHLFVIYFAMLLVHGVGGVIRSQSNLVEHNITTCSIQPELWAPPGSQPCPYPNFVKGSAASWKWVVGPIAIYILERFVRFIRSCQTVQVIKVVKHPSKVIELQMKKSGFKMLSGQYIFLKCPSLSHIQWHPFTLTSAPEDDFFSIHVRTVGDWTTDLAKAMGADGNTTTESTDLARVAVDGPFGTASLDVFKYQAAICVGAGIGVTPFASILRSIWHQSMMPDLELKLKKVYFFWICPDTNAFEWFSEMLDALENHMIEQGKADFLKYNIYLTRGWSTKQAKNIYLQEEEEVDAITGLRQKTNYGRPKWDDIFKMIAEENPGTSVGVFYCGPKILSQVLHKCSNKNSNIRGGAKFFYNKENF</sequence>
<dbReference type="Gene3D" id="3.40.50.80">
    <property type="entry name" value="Nucleotide-binding domain of ferredoxin-NADP reductase (FNR) module"/>
    <property type="match status" value="1"/>
</dbReference>
<dbReference type="GO" id="GO:0006952">
    <property type="term" value="P:defense response"/>
    <property type="evidence" value="ECO:0007669"/>
    <property type="project" value="TreeGrafter"/>
</dbReference>
<evidence type="ECO:0000256" key="5">
    <source>
        <dbReference type="ARBA" id="ARBA00022723"/>
    </source>
</evidence>
<keyword evidence="2" id="KW-1003">Cell membrane</keyword>
<evidence type="ECO:0000259" key="13">
    <source>
        <dbReference type="PROSITE" id="PS51384"/>
    </source>
</evidence>
<evidence type="ECO:0000313" key="15">
    <source>
        <dbReference type="Proteomes" id="UP000887568"/>
    </source>
</evidence>
<comment type="subcellular location">
    <subcellularLocation>
        <location evidence="1">Cell membrane</location>
        <topology evidence="1">Multi-pass membrane protein</topology>
    </subcellularLocation>
</comment>
<feature type="transmembrane region" description="Helical" evidence="12">
    <location>
        <begin position="106"/>
        <end position="124"/>
    </location>
</feature>
<dbReference type="InterPro" id="IPR013121">
    <property type="entry name" value="Fe_red_NAD-bd_6"/>
</dbReference>
<dbReference type="Proteomes" id="UP000887568">
    <property type="component" value="Unplaced"/>
</dbReference>
<evidence type="ECO:0000256" key="6">
    <source>
        <dbReference type="ARBA" id="ARBA00022989"/>
    </source>
</evidence>
<dbReference type="AlphaFoldDB" id="A0A914BLD9"/>
<dbReference type="GO" id="GO:0046872">
    <property type="term" value="F:metal ion binding"/>
    <property type="evidence" value="ECO:0007669"/>
    <property type="project" value="UniProtKB-KW"/>
</dbReference>
<dbReference type="InterPro" id="IPR039261">
    <property type="entry name" value="FNR_nucleotide-bd"/>
</dbReference>
<evidence type="ECO:0000256" key="1">
    <source>
        <dbReference type="ARBA" id="ARBA00004651"/>
    </source>
</evidence>
<accession>A0A914BLD9</accession>
<keyword evidence="3" id="KW-0349">Heme</keyword>
<evidence type="ECO:0000256" key="8">
    <source>
        <dbReference type="ARBA" id="ARBA00023004"/>
    </source>
</evidence>
<dbReference type="PROSITE" id="PS51384">
    <property type="entry name" value="FAD_FR"/>
    <property type="match status" value="1"/>
</dbReference>
<keyword evidence="5" id="KW-0479">Metal-binding</keyword>
<keyword evidence="4 12" id="KW-0812">Transmembrane</keyword>
<dbReference type="PANTHER" id="PTHR11972:SF191">
    <property type="entry name" value="FAD-BINDING FR-TYPE DOMAIN-CONTAINING PROTEIN"/>
    <property type="match status" value="1"/>
</dbReference>
<evidence type="ECO:0000256" key="4">
    <source>
        <dbReference type="ARBA" id="ARBA00022692"/>
    </source>
</evidence>
<dbReference type="Gene3D" id="2.40.30.10">
    <property type="entry name" value="Translation factors"/>
    <property type="match status" value="1"/>
</dbReference>
<comment type="catalytic activity">
    <reaction evidence="11">
        <text>NADPH + 2 O2 = 2 superoxide + NADP(+) + H(+)</text>
        <dbReference type="Rhea" id="RHEA:63180"/>
        <dbReference type="ChEBI" id="CHEBI:15378"/>
        <dbReference type="ChEBI" id="CHEBI:15379"/>
        <dbReference type="ChEBI" id="CHEBI:18421"/>
        <dbReference type="ChEBI" id="CHEBI:57783"/>
        <dbReference type="ChEBI" id="CHEBI:58349"/>
    </reaction>
</comment>